<dbReference type="GeneID" id="102530732"/>
<feature type="region of interest" description="Disordered" evidence="12">
    <location>
        <begin position="334"/>
        <end position="355"/>
    </location>
</feature>
<evidence type="ECO:0000256" key="10">
    <source>
        <dbReference type="ARBA" id="ARBA00023224"/>
    </source>
</evidence>
<sequence length="355" mass="38086">MRTDSSRPPQTGEVSGAWMENTSLINEYGDYGEIPDLPVDCVDGACVSIDPFQAAPLLLYAAVFLVGVPGNAMVAWVTRKEARQRVGATWFLHLAVADLLCCLSLPILAVPIAHQGRWLYGSVGCRTLPSAILLSMYASVLLLAALSADLCLLALRPSWGGAARRACRVQGACAAAWVLALLLTVPSAIYRRLRQEHFPPRMECVVDYGGSAVAENSVTASRFIFGFLGPLMVVASCHSALLCRAAQCRWPLGTAVVVGFFVCWAPYHMLGLVLTVAAPHSVLLAGALRAEPLITGLALAHSCLNPMLFLYFGRAQLQRSLPAACGWALKESESEDESVVSKKSTSHDLVSEMEV</sequence>
<evidence type="ECO:0000256" key="4">
    <source>
        <dbReference type="ARBA" id="ARBA00022692"/>
    </source>
</evidence>
<gene>
    <name evidence="16" type="primary">C5AR2</name>
</gene>
<dbReference type="SUPFAM" id="SSF81321">
    <property type="entry name" value="Family A G protein-coupled receptor-like"/>
    <property type="match status" value="1"/>
</dbReference>
<evidence type="ECO:0000256" key="7">
    <source>
        <dbReference type="ARBA" id="ARBA00023136"/>
    </source>
</evidence>
<keyword evidence="9 16" id="KW-0675">Receptor</keyword>
<feature type="transmembrane region" description="Helical" evidence="13">
    <location>
        <begin position="132"/>
        <end position="155"/>
    </location>
</feature>
<dbReference type="PANTHER" id="PTHR24225">
    <property type="entry name" value="CHEMOTACTIC RECEPTOR"/>
    <property type="match status" value="1"/>
</dbReference>
<keyword evidence="10" id="KW-0807">Transducer</keyword>
<dbReference type="InterPro" id="IPR002234">
    <property type="entry name" value="Anphylx_rcpt_C3a/C5a1-2"/>
</dbReference>
<keyword evidence="4 13" id="KW-0812">Transmembrane</keyword>
<dbReference type="PANTHER" id="PTHR24225:SF1">
    <property type="entry name" value="C5A ANAPHYLATOXIN CHEMOTACTIC RECEPTOR 2"/>
    <property type="match status" value="1"/>
</dbReference>
<evidence type="ECO:0000256" key="5">
    <source>
        <dbReference type="ARBA" id="ARBA00022989"/>
    </source>
</evidence>
<dbReference type="Gene3D" id="1.20.1070.10">
    <property type="entry name" value="Rhodopsin 7-helix transmembrane proteins"/>
    <property type="match status" value="1"/>
</dbReference>
<reference evidence="16" key="1">
    <citation type="submission" date="2025-08" db="UniProtKB">
        <authorList>
            <consortium name="RefSeq"/>
        </authorList>
    </citation>
    <scope>IDENTIFICATION</scope>
</reference>
<evidence type="ECO:0000256" key="2">
    <source>
        <dbReference type="ARBA" id="ARBA00022475"/>
    </source>
</evidence>
<evidence type="ECO:0000259" key="14">
    <source>
        <dbReference type="PROSITE" id="PS50262"/>
    </source>
</evidence>
<evidence type="ECO:0000313" key="15">
    <source>
        <dbReference type="Proteomes" id="UP001652581"/>
    </source>
</evidence>
<feature type="transmembrane region" description="Helical" evidence="13">
    <location>
        <begin position="223"/>
        <end position="243"/>
    </location>
</feature>
<comment type="subcellular location">
    <subcellularLocation>
        <location evidence="1">Cell membrane</location>
        <topology evidence="1">Multi-pass membrane protein</topology>
    </subcellularLocation>
</comment>
<keyword evidence="15" id="KW-1185">Reference proteome</keyword>
<evidence type="ECO:0000256" key="12">
    <source>
        <dbReference type="SAM" id="MobiDB-lite"/>
    </source>
</evidence>
<feature type="domain" description="G-protein coupled receptors family 1 profile" evidence="14">
    <location>
        <begin position="70"/>
        <end position="309"/>
    </location>
</feature>
<evidence type="ECO:0000256" key="6">
    <source>
        <dbReference type="ARBA" id="ARBA00023040"/>
    </source>
</evidence>
<feature type="transmembrane region" description="Helical" evidence="13">
    <location>
        <begin position="293"/>
        <end position="312"/>
    </location>
</feature>
<keyword evidence="6" id="KW-0297">G-protein coupled receptor</keyword>
<dbReference type="PROSITE" id="PS50262">
    <property type="entry name" value="G_PROTEIN_RECEP_F1_2"/>
    <property type="match status" value="1"/>
</dbReference>
<keyword evidence="3" id="KW-0597">Phosphoprotein</keyword>
<proteinExistence type="inferred from homology"/>
<feature type="compositionally biased region" description="Basic and acidic residues" evidence="12">
    <location>
        <begin position="345"/>
        <end position="355"/>
    </location>
</feature>
<feature type="transmembrane region" description="Helical" evidence="13">
    <location>
        <begin position="90"/>
        <end position="112"/>
    </location>
</feature>
<dbReference type="PRINTS" id="PR00237">
    <property type="entry name" value="GPCRRHODOPSN"/>
</dbReference>
<dbReference type="Proteomes" id="UP001652581">
    <property type="component" value="Chromosome 9"/>
</dbReference>
<dbReference type="InterPro" id="IPR000826">
    <property type="entry name" value="Formyl_rcpt-rel"/>
</dbReference>
<evidence type="ECO:0000256" key="9">
    <source>
        <dbReference type="ARBA" id="ARBA00023170"/>
    </source>
</evidence>
<dbReference type="PRINTS" id="PR00426">
    <property type="entry name" value="C5ANPHYLTXNR"/>
</dbReference>
<feature type="transmembrane region" description="Helical" evidence="13">
    <location>
        <begin position="57"/>
        <end position="78"/>
    </location>
</feature>
<keyword evidence="5 13" id="KW-1133">Transmembrane helix</keyword>
<name>A0ABM5DPP9_VICPA</name>
<organism evidence="15 16">
    <name type="scientific">Vicugna pacos</name>
    <name type="common">Alpaca</name>
    <name type="synonym">Lama pacos</name>
    <dbReference type="NCBI Taxonomy" id="30538"/>
    <lineage>
        <taxon>Eukaryota</taxon>
        <taxon>Metazoa</taxon>
        <taxon>Chordata</taxon>
        <taxon>Craniata</taxon>
        <taxon>Vertebrata</taxon>
        <taxon>Euteleostomi</taxon>
        <taxon>Mammalia</taxon>
        <taxon>Eutheria</taxon>
        <taxon>Laurasiatheria</taxon>
        <taxon>Artiodactyla</taxon>
        <taxon>Tylopoda</taxon>
        <taxon>Camelidae</taxon>
        <taxon>Vicugna</taxon>
    </lineage>
</organism>
<evidence type="ECO:0000313" key="16">
    <source>
        <dbReference type="RefSeq" id="XP_072822871.1"/>
    </source>
</evidence>
<keyword evidence="8" id="KW-1015">Disulfide bond</keyword>
<evidence type="ECO:0000256" key="13">
    <source>
        <dbReference type="SAM" id="Phobius"/>
    </source>
</evidence>
<evidence type="ECO:0000256" key="8">
    <source>
        <dbReference type="ARBA" id="ARBA00023157"/>
    </source>
</evidence>
<evidence type="ECO:0000256" key="1">
    <source>
        <dbReference type="ARBA" id="ARBA00004651"/>
    </source>
</evidence>
<evidence type="ECO:0000256" key="3">
    <source>
        <dbReference type="ARBA" id="ARBA00022553"/>
    </source>
</evidence>
<dbReference type="Pfam" id="PF00001">
    <property type="entry name" value="7tm_1"/>
    <property type="match status" value="1"/>
</dbReference>
<comment type="similarity">
    <text evidence="11">Belongs to the chemokine-like receptor (CMKLR) family.</text>
</comment>
<keyword evidence="2" id="KW-1003">Cell membrane</keyword>
<dbReference type="RefSeq" id="XP_072822871.1">
    <property type="nucleotide sequence ID" value="XM_072966770.1"/>
</dbReference>
<feature type="transmembrane region" description="Helical" evidence="13">
    <location>
        <begin position="255"/>
        <end position="278"/>
    </location>
</feature>
<evidence type="ECO:0000256" key="11">
    <source>
        <dbReference type="ARBA" id="ARBA00025736"/>
    </source>
</evidence>
<feature type="transmembrane region" description="Helical" evidence="13">
    <location>
        <begin position="167"/>
        <end position="190"/>
    </location>
</feature>
<protein>
    <submittedName>
        <fullName evidence="16">C5a anaphylatoxin chemotactic receptor 2 isoform X1</fullName>
    </submittedName>
</protein>
<keyword evidence="7 13" id="KW-0472">Membrane</keyword>
<dbReference type="InterPro" id="IPR017452">
    <property type="entry name" value="GPCR_Rhodpsn_7TM"/>
</dbReference>
<accession>A0ABM5DPP9</accession>
<dbReference type="InterPro" id="IPR000276">
    <property type="entry name" value="GPCR_Rhodpsn"/>
</dbReference>